<dbReference type="InterPro" id="IPR020058">
    <property type="entry name" value="Glu/Gln-tRNA-synth_Ib_cat-dom"/>
</dbReference>
<keyword evidence="2" id="KW-0479">Metal-binding</keyword>
<comment type="caution">
    <text evidence="9">The sequence shown here is derived from an EMBL/GenBank/DDBJ whole genome shotgun (WGS) entry which is preliminary data.</text>
</comment>
<keyword evidence="7" id="KW-0648">Protein biosynthesis</keyword>
<reference evidence="9 10" key="1">
    <citation type="submission" date="2015-12" db="EMBL/GenBank/DDBJ databases">
        <title>Genome sequence of the marine Rhodobacteraceae strain O3.65, Candidatus Tritonibacter horizontis.</title>
        <authorList>
            <person name="Poehlein A."/>
            <person name="Giebel H.A."/>
            <person name="Voget S."/>
            <person name="Brinkhoff T."/>
        </authorList>
    </citation>
    <scope>NUCLEOTIDE SEQUENCE [LARGE SCALE GENOMIC DNA]</scope>
    <source>
        <strain evidence="9 10">O3.65</strain>
    </source>
</reference>
<dbReference type="InterPro" id="IPR014729">
    <property type="entry name" value="Rossmann-like_a/b/a_fold"/>
</dbReference>
<dbReference type="EMBL" id="LPUY01000074">
    <property type="protein sequence ID" value="KUP92519.1"/>
    <property type="molecule type" value="Genomic_DNA"/>
</dbReference>
<keyword evidence="1 7" id="KW-0436">Ligase</keyword>
<evidence type="ECO:0000256" key="7">
    <source>
        <dbReference type="RuleBase" id="RU363037"/>
    </source>
</evidence>
<evidence type="ECO:0000256" key="1">
    <source>
        <dbReference type="ARBA" id="ARBA00022598"/>
    </source>
</evidence>
<dbReference type="Gene3D" id="3.40.50.620">
    <property type="entry name" value="HUPs"/>
    <property type="match status" value="1"/>
</dbReference>
<keyword evidence="4" id="KW-0862">Zinc</keyword>
<evidence type="ECO:0000256" key="3">
    <source>
        <dbReference type="ARBA" id="ARBA00022741"/>
    </source>
</evidence>
<dbReference type="InterPro" id="IPR000924">
    <property type="entry name" value="Glu/Gln-tRNA-synth"/>
</dbReference>
<dbReference type="Proteomes" id="UP000068382">
    <property type="component" value="Unassembled WGS sequence"/>
</dbReference>
<dbReference type="OrthoDB" id="9807503at2"/>
<dbReference type="GO" id="GO:0006424">
    <property type="term" value="P:glutamyl-tRNA aminoacylation"/>
    <property type="evidence" value="ECO:0007669"/>
    <property type="project" value="TreeGrafter"/>
</dbReference>
<dbReference type="SUPFAM" id="SSF52374">
    <property type="entry name" value="Nucleotidylyl transferase"/>
    <property type="match status" value="1"/>
</dbReference>
<name>A0A132BVV9_9RHOB</name>
<comment type="similarity">
    <text evidence="7">Belongs to the class-I aminoacyl-tRNA synthetase family.</text>
</comment>
<evidence type="ECO:0000256" key="6">
    <source>
        <dbReference type="ARBA" id="ARBA00023146"/>
    </source>
</evidence>
<evidence type="ECO:0000313" key="10">
    <source>
        <dbReference type="Proteomes" id="UP000068382"/>
    </source>
</evidence>
<dbReference type="GO" id="GO:0005829">
    <property type="term" value="C:cytosol"/>
    <property type="evidence" value="ECO:0007669"/>
    <property type="project" value="TreeGrafter"/>
</dbReference>
<sequence>MTFTTRFAPSPTGPLHLGHAYSALLAAGLADAHGGTFILRIEDIDQSRARPAWEQQIYEDLNWLGLRWRKPVLRQSDRLPRYAEALAKLSDLGLTYPCRCNRADIEAAAGAPQEGVPQFGPDGRIYPGTCRNRTIAEATPQDVIRLNMAAALSDLNELSFIETSETLGGKISINPTHLIEAVGDVVLVRRNMGTSYHLSVVVDDAAQAITDVVRGADLFETTQIHVVLQTLLKVPVPRYHHHRLIRDDHGKRLAKRDDARAIAKYRAEGATPEDIRRMVGLPTIKETGKISSLAP</sequence>
<organism evidence="9 10">
    <name type="scientific">Tritonibacter horizontis</name>
    <dbReference type="NCBI Taxonomy" id="1768241"/>
    <lineage>
        <taxon>Bacteria</taxon>
        <taxon>Pseudomonadati</taxon>
        <taxon>Pseudomonadota</taxon>
        <taxon>Alphaproteobacteria</taxon>
        <taxon>Rhodobacterales</taxon>
        <taxon>Paracoccaceae</taxon>
        <taxon>Tritonibacter</taxon>
    </lineage>
</organism>
<keyword evidence="3 7" id="KW-0547">Nucleotide-binding</keyword>
<dbReference type="InterPro" id="IPR001412">
    <property type="entry name" value="aa-tRNA-synth_I_CS"/>
</dbReference>
<dbReference type="EC" id="6.1.1.17" evidence="9"/>
<dbReference type="PANTHER" id="PTHR43311">
    <property type="entry name" value="GLUTAMATE--TRNA LIGASE"/>
    <property type="match status" value="1"/>
</dbReference>
<dbReference type="PRINTS" id="PR00987">
    <property type="entry name" value="TRNASYNTHGLU"/>
</dbReference>
<dbReference type="PANTHER" id="PTHR43311:SF1">
    <property type="entry name" value="GLUTAMYL-Q TRNA(ASP) SYNTHETASE"/>
    <property type="match status" value="1"/>
</dbReference>
<evidence type="ECO:0000259" key="8">
    <source>
        <dbReference type="Pfam" id="PF00749"/>
    </source>
</evidence>
<dbReference type="GO" id="GO:0004818">
    <property type="term" value="F:glutamate-tRNA ligase activity"/>
    <property type="evidence" value="ECO:0007669"/>
    <property type="project" value="UniProtKB-EC"/>
</dbReference>
<feature type="domain" description="Glutamyl/glutaminyl-tRNA synthetase class Ib catalytic" evidence="8">
    <location>
        <begin position="4"/>
        <end position="281"/>
    </location>
</feature>
<dbReference type="PATRIC" id="fig|1768241.3.peg.2609"/>
<keyword evidence="5 7" id="KW-0067">ATP-binding</keyword>
<dbReference type="RefSeq" id="WP_068243972.1">
    <property type="nucleotide sequence ID" value="NZ_LPUY01000074.1"/>
</dbReference>
<evidence type="ECO:0000256" key="2">
    <source>
        <dbReference type="ARBA" id="ARBA00022723"/>
    </source>
</evidence>
<proteinExistence type="inferred from homology"/>
<dbReference type="AlphaFoldDB" id="A0A132BVV9"/>
<accession>A0A132BVV9</accession>
<dbReference type="InterPro" id="IPR049940">
    <property type="entry name" value="GluQ/Sye"/>
</dbReference>
<keyword evidence="10" id="KW-1185">Reference proteome</keyword>
<dbReference type="NCBIfam" id="NF004315">
    <property type="entry name" value="PRK05710.1-4"/>
    <property type="match status" value="1"/>
</dbReference>
<gene>
    <name evidence="9" type="primary">gltX_1</name>
    <name evidence="9" type="ORF">TRIHO_24890</name>
</gene>
<dbReference type="GO" id="GO:0005524">
    <property type="term" value="F:ATP binding"/>
    <property type="evidence" value="ECO:0007669"/>
    <property type="project" value="UniProtKB-KW"/>
</dbReference>
<protein>
    <submittedName>
        <fullName evidence="9">Glutamate--tRNA ligase</fullName>
        <ecNumber evidence="9">6.1.1.17</ecNumber>
    </submittedName>
</protein>
<dbReference type="Pfam" id="PF00749">
    <property type="entry name" value="tRNA-synt_1c"/>
    <property type="match status" value="1"/>
</dbReference>
<evidence type="ECO:0000313" key="9">
    <source>
        <dbReference type="EMBL" id="KUP92519.1"/>
    </source>
</evidence>
<keyword evidence="6 7" id="KW-0030">Aminoacyl-tRNA synthetase</keyword>
<evidence type="ECO:0000256" key="4">
    <source>
        <dbReference type="ARBA" id="ARBA00022833"/>
    </source>
</evidence>
<dbReference type="PROSITE" id="PS00178">
    <property type="entry name" value="AA_TRNA_LIGASE_I"/>
    <property type="match status" value="1"/>
</dbReference>
<evidence type="ECO:0000256" key="5">
    <source>
        <dbReference type="ARBA" id="ARBA00022840"/>
    </source>
</evidence>